<evidence type="ECO:0000256" key="6">
    <source>
        <dbReference type="SAM" id="Phobius"/>
    </source>
</evidence>
<keyword evidence="5 6" id="KW-0472">Membrane</keyword>
<dbReference type="Pfam" id="PF06140">
    <property type="entry name" value="Ifi-6-16"/>
    <property type="match status" value="1"/>
</dbReference>
<evidence type="ECO:0000256" key="1">
    <source>
        <dbReference type="ARBA" id="ARBA00004141"/>
    </source>
</evidence>
<dbReference type="Proteomes" id="UP000198287">
    <property type="component" value="Unassembled WGS sequence"/>
</dbReference>
<evidence type="ECO:0000256" key="3">
    <source>
        <dbReference type="ARBA" id="ARBA00022692"/>
    </source>
</evidence>
<evidence type="ECO:0000256" key="5">
    <source>
        <dbReference type="ARBA" id="ARBA00023136"/>
    </source>
</evidence>
<feature type="transmembrane region" description="Helical" evidence="6">
    <location>
        <begin position="73"/>
        <end position="94"/>
    </location>
</feature>
<organism evidence="7 8">
    <name type="scientific">Folsomia candida</name>
    <name type="common">Springtail</name>
    <dbReference type="NCBI Taxonomy" id="158441"/>
    <lineage>
        <taxon>Eukaryota</taxon>
        <taxon>Metazoa</taxon>
        <taxon>Ecdysozoa</taxon>
        <taxon>Arthropoda</taxon>
        <taxon>Hexapoda</taxon>
        <taxon>Collembola</taxon>
        <taxon>Entomobryomorpha</taxon>
        <taxon>Isotomoidea</taxon>
        <taxon>Isotomidae</taxon>
        <taxon>Proisotominae</taxon>
        <taxon>Folsomia</taxon>
    </lineage>
</organism>
<name>A0A226D7F9_FOLCA</name>
<reference evidence="7 8" key="1">
    <citation type="submission" date="2015-12" db="EMBL/GenBank/DDBJ databases">
        <title>The genome of Folsomia candida.</title>
        <authorList>
            <person name="Faddeeva A."/>
            <person name="Derks M.F."/>
            <person name="Anvar Y."/>
            <person name="Smit S."/>
            <person name="Van Straalen N."/>
            <person name="Roelofs D."/>
        </authorList>
    </citation>
    <scope>NUCLEOTIDE SEQUENCE [LARGE SCALE GENOMIC DNA]</scope>
    <source>
        <strain evidence="7 8">VU population</strain>
        <tissue evidence="7">Whole body</tissue>
    </source>
</reference>
<accession>A0A226D7F9</accession>
<evidence type="ECO:0000256" key="2">
    <source>
        <dbReference type="ARBA" id="ARBA00007262"/>
    </source>
</evidence>
<evidence type="ECO:0000313" key="8">
    <source>
        <dbReference type="Proteomes" id="UP000198287"/>
    </source>
</evidence>
<gene>
    <name evidence="7" type="ORF">Fcan01_24617</name>
</gene>
<feature type="transmembrane region" description="Helical" evidence="6">
    <location>
        <begin position="127"/>
        <end position="147"/>
    </location>
</feature>
<keyword evidence="8" id="KW-1185">Reference proteome</keyword>
<dbReference type="Gene3D" id="6.10.110.10">
    <property type="match status" value="1"/>
</dbReference>
<feature type="transmembrane region" description="Helical" evidence="6">
    <location>
        <begin position="6"/>
        <end position="27"/>
    </location>
</feature>
<keyword evidence="3 6" id="KW-0812">Transmembrane</keyword>
<evidence type="ECO:0000313" key="7">
    <source>
        <dbReference type="EMBL" id="OXA40794.1"/>
    </source>
</evidence>
<protein>
    <submittedName>
        <fullName evidence="7">Interferon alpha-inducible protein 27, mitochondrial</fullName>
    </submittedName>
</protein>
<proteinExistence type="inferred from homology"/>
<keyword evidence="4 6" id="KW-1133">Transmembrane helix</keyword>
<feature type="transmembrane region" description="Helical" evidence="6">
    <location>
        <begin position="48"/>
        <end position="67"/>
    </location>
</feature>
<sequence>MPLEGIISVGEPFLALIYPSFIFPRFPDNFRNRTHGKFPSLELESDNGIAKIAAITTGAGVAAGVVVPTVATAALTSAGFTSAGIAAGSMAAGIQSGIGSVAAGSLFASLQSTGALGGFAILGPVGFASAVLVAAGVGTGLVIRKVMKDNELARRRR</sequence>
<dbReference type="InterPro" id="IPR009311">
    <property type="entry name" value="IFI6/IFI27-like"/>
</dbReference>
<dbReference type="PANTHER" id="PTHR16932">
    <property type="entry name" value="INTERFERON ALPHA-INDUCIBLE PROTEIN 27"/>
    <property type="match status" value="1"/>
</dbReference>
<dbReference type="GO" id="GO:0016020">
    <property type="term" value="C:membrane"/>
    <property type="evidence" value="ECO:0007669"/>
    <property type="project" value="UniProtKB-SubCell"/>
</dbReference>
<evidence type="ECO:0000256" key="4">
    <source>
        <dbReference type="ARBA" id="ARBA00022989"/>
    </source>
</evidence>
<comment type="similarity">
    <text evidence="2">Belongs to the IFI6/IFI27 family.</text>
</comment>
<dbReference type="InterPro" id="IPR038213">
    <property type="entry name" value="IFI6/IFI27-like_sf"/>
</dbReference>
<dbReference type="PANTHER" id="PTHR16932:SF18">
    <property type="entry name" value="INTERFERON, ALPHA-INDUCIBLE PROTEIN 27-LIKE 2"/>
    <property type="match status" value="1"/>
</dbReference>
<comment type="caution">
    <text evidence="7">The sequence shown here is derived from an EMBL/GenBank/DDBJ whole genome shotgun (WGS) entry which is preliminary data.</text>
</comment>
<dbReference type="AlphaFoldDB" id="A0A226D7F9"/>
<comment type="subcellular location">
    <subcellularLocation>
        <location evidence="1">Membrane</location>
        <topology evidence="1">Multi-pass membrane protein</topology>
    </subcellularLocation>
</comment>
<dbReference type="EMBL" id="LNIX01000032">
    <property type="protein sequence ID" value="OXA40794.1"/>
    <property type="molecule type" value="Genomic_DNA"/>
</dbReference>